<evidence type="ECO:0000256" key="11">
    <source>
        <dbReference type="ARBA" id="ARBA00026192"/>
    </source>
</evidence>
<dbReference type="GO" id="GO:0004124">
    <property type="term" value="F:cysteine synthase activity"/>
    <property type="evidence" value="ECO:0007669"/>
    <property type="project" value="InterPro"/>
</dbReference>
<keyword evidence="10 18" id="KW-0456">Lyase</keyword>
<evidence type="ECO:0000256" key="10">
    <source>
        <dbReference type="ARBA" id="ARBA00023239"/>
    </source>
</evidence>
<evidence type="ECO:0000256" key="16">
    <source>
        <dbReference type="PROSITE-ProRule" id="PRU00703"/>
    </source>
</evidence>
<dbReference type="SUPFAM" id="SSF54631">
    <property type="entry name" value="CBS-domain pair"/>
    <property type="match status" value="1"/>
</dbReference>
<dbReference type="Gene3D" id="3.10.580.10">
    <property type="entry name" value="CBS-domain"/>
    <property type="match status" value="1"/>
</dbReference>
<evidence type="ECO:0000256" key="4">
    <source>
        <dbReference type="ARBA" id="ARBA00012041"/>
    </source>
</evidence>
<keyword evidence="9" id="KW-0198">Cysteine biosynthesis</keyword>
<evidence type="ECO:0000256" key="13">
    <source>
        <dbReference type="NCBIfam" id="TIGR01137"/>
    </source>
</evidence>
<evidence type="ECO:0000256" key="14">
    <source>
        <dbReference type="PIRSR" id="PIRSR605856-50"/>
    </source>
</evidence>
<dbReference type="GO" id="GO:0006535">
    <property type="term" value="P:cysteine biosynthetic process from serine"/>
    <property type="evidence" value="ECO:0007669"/>
    <property type="project" value="InterPro"/>
</dbReference>
<dbReference type="GO" id="GO:0005737">
    <property type="term" value="C:cytoplasm"/>
    <property type="evidence" value="ECO:0007669"/>
    <property type="project" value="InterPro"/>
</dbReference>
<dbReference type="InterPro" id="IPR046342">
    <property type="entry name" value="CBS_dom_sf"/>
</dbReference>
<dbReference type="Proteomes" id="UP000317691">
    <property type="component" value="Unassembled WGS sequence"/>
</dbReference>
<organism evidence="18 19">
    <name type="scientific">Eiseniibacteriota bacterium</name>
    <dbReference type="NCBI Taxonomy" id="2212470"/>
    <lineage>
        <taxon>Bacteria</taxon>
        <taxon>Candidatus Eiseniibacteriota</taxon>
    </lineage>
</organism>
<dbReference type="AlphaFoldDB" id="A0A538TR45"/>
<gene>
    <name evidence="18" type="ORF">E6K79_03915</name>
</gene>
<dbReference type="InterPro" id="IPR005857">
    <property type="entry name" value="Cysta_beta_synth"/>
</dbReference>
<comment type="cofactor">
    <cofactor evidence="1 14">
        <name>pyridoxal 5'-phosphate</name>
        <dbReference type="ChEBI" id="CHEBI:597326"/>
    </cofactor>
</comment>
<dbReference type="PANTHER" id="PTHR10314">
    <property type="entry name" value="CYSTATHIONINE BETA-SYNTHASE"/>
    <property type="match status" value="1"/>
</dbReference>
<dbReference type="InterPro" id="IPR050214">
    <property type="entry name" value="Cys_Synth/Cystath_Beta-Synth"/>
</dbReference>
<evidence type="ECO:0000256" key="9">
    <source>
        <dbReference type="ARBA" id="ARBA00023192"/>
    </source>
</evidence>
<evidence type="ECO:0000259" key="17">
    <source>
        <dbReference type="PROSITE" id="PS51371"/>
    </source>
</evidence>
<evidence type="ECO:0000256" key="3">
    <source>
        <dbReference type="ARBA" id="ARBA00007103"/>
    </source>
</evidence>
<reference evidence="18 19" key="1">
    <citation type="journal article" date="2019" name="Nat. Microbiol.">
        <title>Mediterranean grassland soil C-N compound turnover is dependent on rainfall and depth, and is mediated by genomically divergent microorganisms.</title>
        <authorList>
            <person name="Diamond S."/>
            <person name="Andeer P.F."/>
            <person name="Li Z."/>
            <person name="Crits-Christoph A."/>
            <person name="Burstein D."/>
            <person name="Anantharaman K."/>
            <person name="Lane K.R."/>
            <person name="Thomas B.C."/>
            <person name="Pan C."/>
            <person name="Northen T.R."/>
            <person name="Banfield J.F."/>
        </authorList>
    </citation>
    <scope>NUCLEOTIDE SEQUENCE [LARGE SCALE GENOMIC DNA]</scope>
    <source>
        <strain evidence="18">WS_9</strain>
    </source>
</reference>
<comment type="caution">
    <text evidence="18">The sequence shown here is derived from an EMBL/GenBank/DDBJ whole genome shotgun (WGS) entry which is preliminary data.</text>
</comment>
<feature type="binding site" evidence="14">
    <location>
        <begin position="193"/>
        <end position="197"/>
    </location>
    <ligand>
        <name>pyridoxal 5'-phosphate</name>
        <dbReference type="ChEBI" id="CHEBI:597326"/>
    </ligand>
</feature>
<sequence>MSQGTGASAPAKPQIYDSILHTIGSTPLVKLRSVAKDARATVLAKLEGFNPGGSVKDRIAVAIVDEAEAKGLLKPGGTIVEATSGNTGTGLAMVAAVKGYRSVLVMPDKVSREKINLLKAFGAEVVIAPTSVPPDSPDSYYEVAKRIVRETPGAYLANQYFNPTNPEAHYRSTGPEIWRQTGGKIDYFVAGLGTGGTISGTARFLKQQNPKIKIVGADPIGSILKEYFYTKKVIAPKPYKVEGIGEDFFPGTLDFSMIDEVISVNDNQSLNLARRLAREEGILAGGSAGTALYAALQTARNANPDQIVVVLIPDTGERYLSKVHSDEWMRDNHLLDSSAITVGEILRAKGNHVPAMVSVGYDEPASRALALIREFNISQLPVLKDSVVVGAVTEGALLQKVIDGTASPETRLEYLIEKSLPTVSLHERLPRVMKLLSERNAAVAVDDNGRPSGILTRFDLIEYINA</sequence>
<dbReference type="EC" id="4.2.1.22" evidence="4 13"/>
<keyword evidence="7 14" id="KW-0663">Pyridoxal phosphate</keyword>
<keyword evidence="8 16" id="KW-0129">CBS domain</keyword>
<dbReference type="InterPro" id="IPR001216">
    <property type="entry name" value="P-phosphate_BS"/>
</dbReference>
<accession>A0A538TR45</accession>
<dbReference type="FunFam" id="3.40.50.1100:FF:000118">
    <property type="entry name" value="Related to CYS4-cystathionine beta-synthase"/>
    <property type="match status" value="1"/>
</dbReference>
<evidence type="ECO:0000256" key="2">
    <source>
        <dbReference type="ARBA" id="ARBA00005003"/>
    </source>
</evidence>
<dbReference type="GO" id="GO:0004122">
    <property type="term" value="F:cystathionine beta-synthase activity"/>
    <property type="evidence" value="ECO:0007669"/>
    <property type="project" value="UniProtKB-UniRule"/>
</dbReference>
<dbReference type="NCBIfam" id="TIGR01136">
    <property type="entry name" value="cysKM"/>
    <property type="match status" value="1"/>
</dbReference>
<evidence type="ECO:0000256" key="6">
    <source>
        <dbReference type="ARBA" id="ARBA00022679"/>
    </source>
</evidence>
<evidence type="ECO:0000313" key="18">
    <source>
        <dbReference type="EMBL" id="TMQ66092.1"/>
    </source>
</evidence>
<evidence type="ECO:0000256" key="15">
    <source>
        <dbReference type="PIRSR" id="PIRSR605856-51"/>
    </source>
</evidence>
<evidence type="ECO:0000313" key="19">
    <source>
        <dbReference type="Proteomes" id="UP000317691"/>
    </source>
</evidence>
<evidence type="ECO:0000256" key="1">
    <source>
        <dbReference type="ARBA" id="ARBA00001933"/>
    </source>
</evidence>
<dbReference type="InterPro" id="IPR000644">
    <property type="entry name" value="CBS_dom"/>
</dbReference>
<feature type="binding site" evidence="14">
    <location>
        <position position="287"/>
    </location>
    <ligand>
        <name>pyridoxal 5'-phosphate</name>
        <dbReference type="ChEBI" id="CHEBI:597326"/>
    </ligand>
</feature>
<dbReference type="PROSITE" id="PS51371">
    <property type="entry name" value="CBS"/>
    <property type="match status" value="1"/>
</dbReference>
<proteinExistence type="inferred from homology"/>
<dbReference type="SMART" id="SM00116">
    <property type="entry name" value="CBS"/>
    <property type="match status" value="2"/>
</dbReference>
<name>A0A538TR45_UNCEI</name>
<dbReference type="Pfam" id="PF00571">
    <property type="entry name" value="CBS"/>
    <property type="match status" value="2"/>
</dbReference>
<feature type="modified residue" description="N6-(pyridoxal phosphate)lysine" evidence="15">
    <location>
        <position position="56"/>
    </location>
</feature>
<comment type="pathway">
    <text evidence="2">Amino-acid biosynthesis; L-cysteine biosynthesis; L-cysteine from L-homocysteine and L-serine: step 1/2.</text>
</comment>
<dbReference type="Pfam" id="PF00291">
    <property type="entry name" value="PALP"/>
    <property type="match status" value="1"/>
</dbReference>
<evidence type="ECO:0000256" key="8">
    <source>
        <dbReference type="ARBA" id="ARBA00023122"/>
    </source>
</evidence>
<dbReference type="FunFam" id="3.40.50.1100:FF:000003">
    <property type="entry name" value="Cystathionine beta-synthase"/>
    <property type="match status" value="1"/>
</dbReference>
<comment type="catalytic activity">
    <reaction evidence="12">
        <text>L-homocysteine + L-serine = L,L-cystathionine + H2O</text>
        <dbReference type="Rhea" id="RHEA:10112"/>
        <dbReference type="ChEBI" id="CHEBI:15377"/>
        <dbReference type="ChEBI" id="CHEBI:33384"/>
        <dbReference type="ChEBI" id="CHEBI:58161"/>
        <dbReference type="ChEBI" id="CHEBI:58199"/>
        <dbReference type="EC" id="4.2.1.22"/>
    </reaction>
</comment>
<comment type="similarity">
    <text evidence="3">Belongs to the cysteine synthase/cystathionine beta-synthase family.</text>
</comment>
<dbReference type="EMBL" id="VBOZ01000010">
    <property type="protein sequence ID" value="TMQ66092.1"/>
    <property type="molecule type" value="Genomic_DNA"/>
</dbReference>
<feature type="domain" description="CBS" evidence="17">
    <location>
        <begin position="352"/>
        <end position="407"/>
    </location>
</feature>
<dbReference type="InterPro" id="IPR005856">
    <property type="entry name" value="Cys_synth"/>
</dbReference>
<dbReference type="InterPro" id="IPR001926">
    <property type="entry name" value="TrpB-like_PALP"/>
</dbReference>
<evidence type="ECO:0000256" key="5">
    <source>
        <dbReference type="ARBA" id="ARBA00022605"/>
    </source>
</evidence>
<keyword evidence="6" id="KW-0808">Transferase</keyword>
<keyword evidence="5" id="KW-0028">Amino-acid biosynthesis</keyword>
<evidence type="ECO:0000256" key="12">
    <source>
        <dbReference type="ARBA" id="ARBA00047490"/>
    </source>
</evidence>
<dbReference type="Gene3D" id="3.40.50.1100">
    <property type="match status" value="2"/>
</dbReference>
<dbReference type="NCBIfam" id="TIGR01137">
    <property type="entry name" value="cysta_beta"/>
    <property type="match status" value="1"/>
</dbReference>
<dbReference type="GO" id="GO:0019343">
    <property type="term" value="P:cysteine biosynthetic process via cystathionine"/>
    <property type="evidence" value="ECO:0007669"/>
    <property type="project" value="InterPro"/>
</dbReference>
<dbReference type="CDD" id="cd01561">
    <property type="entry name" value="CBS_like"/>
    <property type="match status" value="1"/>
</dbReference>
<dbReference type="SUPFAM" id="SSF53686">
    <property type="entry name" value="Tryptophan synthase beta subunit-like PLP-dependent enzymes"/>
    <property type="match status" value="1"/>
</dbReference>
<protein>
    <recommendedName>
        <fullName evidence="11 13">Cystathionine beta-synthase</fullName>
        <ecNumber evidence="4 13">4.2.1.22</ecNumber>
    </recommendedName>
</protein>
<feature type="binding site" evidence="14">
    <location>
        <position position="86"/>
    </location>
    <ligand>
        <name>pyridoxal 5'-phosphate</name>
        <dbReference type="ChEBI" id="CHEBI:597326"/>
    </ligand>
</feature>
<evidence type="ECO:0000256" key="7">
    <source>
        <dbReference type="ARBA" id="ARBA00022898"/>
    </source>
</evidence>
<dbReference type="PROSITE" id="PS00901">
    <property type="entry name" value="CYS_SYNTHASE"/>
    <property type="match status" value="1"/>
</dbReference>
<dbReference type="InterPro" id="IPR036052">
    <property type="entry name" value="TrpB-like_PALP_sf"/>
</dbReference>
<dbReference type="UniPathway" id="UPA00136">
    <property type="reaction ID" value="UER00201"/>
</dbReference>